<name>A0A0A9SDE6_ARUDO</name>
<dbReference type="EMBL" id="GBRH01224750">
    <property type="protein sequence ID" value="JAD73145.1"/>
    <property type="molecule type" value="Transcribed_RNA"/>
</dbReference>
<reference evidence="1" key="2">
    <citation type="journal article" date="2015" name="Data Brief">
        <title>Shoot transcriptome of the giant reed, Arundo donax.</title>
        <authorList>
            <person name="Barrero R.A."/>
            <person name="Guerrero F.D."/>
            <person name="Moolhuijzen P."/>
            <person name="Goolsby J.A."/>
            <person name="Tidwell J."/>
            <person name="Bellgard S.E."/>
            <person name="Bellgard M.I."/>
        </authorList>
    </citation>
    <scope>NUCLEOTIDE SEQUENCE</scope>
    <source>
        <tissue evidence="1">Shoot tissue taken approximately 20 cm above the soil surface</tissue>
    </source>
</reference>
<evidence type="ECO:0000313" key="1">
    <source>
        <dbReference type="EMBL" id="JAD73145.1"/>
    </source>
</evidence>
<organism evidence="1">
    <name type="scientific">Arundo donax</name>
    <name type="common">Giant reed</name>
    <name type="synonym">Donax arundinaceus</name>
    <dbReference type="NCBI Taxonomy" id="35708"/>
    <lineage>
        <taxon>Eukaryota</taxon>
        <taxon>Viridiplantae</taxon>
        <taxon>Streptophyta</taxon>
        <taxon>Embryophyta</taxon>
        <taxon>Tracheophyta</taxon>
        <taxon>Spermatophyta</taxon>
        <taxon>Magnoliopsida</taxon>
        <taxon>Liliopsida</taxon>
        <taxon>Poales</taxon>
        <taxon>Poaceae</taxon>
        <taxon>PACMAD clade</taxon>
        <taxon>Arundinoideae</taxon>
        <taxon>Arundineae</taxon>
        <taxon>Arundo</taxon>
    </lineage>
</organism>
<sequence length="37" mass="4335">MRWLFHCTYEEQCTNPVHIELGNIYCTICSTEEAVSL</sequence>
<proteinExistence type="predicted"/>
<protein>
    <submittedName>
        <fullName evidence="1">Uncharacterized protein</fullName>
    </submittedName>
</protein>
<accession>A0A0A9SDE6</accession>
<dbReference type="AlphaFoldDB" id="A0A0A9SDE6"/>
<reference evidence="1" key="1">
    <citation type="submission" date="2014-09" db="EMBL/GenBank/DDBJ databases">
        <authorList>
            <person name="Magalhaes I.L.F."/>
            <person name="Oliveira U."/>
            <person name="Santos F.R."/>
            <person name="Vidigal T.H.D.A."/>
            <person name="Brescovit A.D."/>
            <person name="Santos A.J."/>
        </authorList>
    </citation>
    <scope>NUCLEOTIDE SEQUENCE</scope>
    <source>
        <tissue evidence="1">Shoot tissue taken approximately 20 cm above the soil surface</tissue>
    </source>
</reference>